<evidence type="ECO:0000313" key="1">
    <source>
        <dbReference type="EMBL" id="KAK0611968.1"/>
    </source>
</evidence>
<dbReference type="SUPFAM" id="SSF55486">
    <property type="entry name" value="Metalloproteases ('zincins'), catalytic domain"/>
    <property type="match status" value="1"/>
</dbReference>
<evidence type="ECO:0000313" key="2">
    <source>
        <dbReference type="Proteomes" id="UP001175000"/>
    </source>
</evidence>
<protein>
    <recommendedName>
        <fullName evidence="3">Lysine-specific metallo-endopeptidase domain-containing protein</fullName>
    </recommendedName>
</protein>
<dbReference type="Gene3D" id="3.40.390.10">
    <property type="entry name" value="Collagenase (Catalytic Domain)"/>
    <property type="match status" value="1"/>
</dbReference>
<gene>
    <name evidence="1" type="ORF">B0T14DRAFT_571812</name>
</gene>
<reference evidence="1" key="1">
    <citation type="submission" date="2023-06" db="EMBL/GenBank/DDBJ databases">
        <title>Genome-scale phylogeny and comparative genomics of the fungal order Sordariales.</title>
        <authorList>
            <consortium name="Lawrence Berkeley National Laboratory"/>
            <person name="Hensen N."/>
            <person name="Bonometti L."/>
            <person name="Westerberg I."/>
            <person name="Brannstrom I.O."/>
            <person name="Guillou S."/>
            <person name="Cros-Aarteil S."/>
            <person name="Calhoun S."/>
            <person name="Haridas S."/>
            <person name="Kuo A."/>
            <person name="Mondo S."/>
            <person name="Pangilinan J."/>
            <person name="Riley R."/>
            <person name="Labutti K."/>
            <person name="Andreopoulos B."/>
            <person name="Lipzen A."/>
            <person name="Chen C."/>
            <person name="Yanf M."/>
            <person name="Daum C."/>
            <person name="Ng V."/>
            <person name="Clum A."/>
            <person name="Steindorff A."/>
            <person name="Ohm R."/>
            <person name="Martin F."/>
            <person name="Silar P."/>
            <person name="Natvig D."/>
            <person name="Lalanne C."/>
            <person name="Gautier V."/>
            <person name="Ament-Velasquez S.L."/>
            <person name="Kruys A."/>
            <person name="Hutchinson M.I."/>
            <person name="Powell A.J."/>
            <person name="Barry K."/>
            <person name="Miller A.N."/>
            <person name="Grigoriev I.V."/>
            <person name="Debuchy R."/>
            <person name="Gladieux P."/>
            <person name="Thoren M.H."/>
            <person name="Johannesson H."/>
        </authorList>
    </citation>
    <scope>NUCLEOTIDE SEQUENCE</scope>
    <source>
        <strain evidence="1">CBS 606.72</strain>
    </source>
</reference>
<evidence type="ECO:0008006" key="3">
    <source>
        <dbReference type="Google" id="ProtNLM"/>
    </source>
</evidence>
<organism evidence="1 2">
    <name type="scientific">Immersiella caudata</name>
    <dbReference type="NCBI Taxonomy" id="314043"/>
    <lineage>
        <taxon>Eukaryota</taxon>
        <taxon>Fungi</taxon>
        <taxon>Dikarya</taxon>
        <taxon>Ascomycota</taxon>
        <taxon>Pezizomycotina</taxon>
        <taxon>Sordariomycetes</taxon>
        <taxon>Sordariomycetidae</taxon>
        <taxon>Sordariales</taxon>
        <taxon>Lasiosphaeriaceae</taxon>
        <taxon>Immersiella</taxon>
    </lineage>
</organism>
<dbReference type="AlphaFoldDB" id="A0AA39WBB9"/>
<name>A0AA39WBB9_9PEZI</name>
<keyword evidence="2" id="KW-1185">Reference proteome</keyword>
<comment type="caution">
    <text evidence="1">The sequence shown here is derived from an EMBL/GenBank/DDBJ whole genome shotgun (WGS) entry which is preliminary data.</text>
</comment>
<dbReference type="InterPro" id="IPR024079">
    <property type="entry name" value="MetalloPept_cat_dom_sf"/>
</dbReference>
<dbReference type="Proteomes" id="UP001175000">
    <property type="component" value="Unassembled WGS sequence"/>
</dbReference>
<proteinExistence type="predicted"/>
<accession>A0AA39WBB9</accession>
<sequence length="329" mass="37725">MRSYPVLAFFAFASPTFHVNGHPLIDDIDPYAVDKLKYLDKLPEWKSDVMERLNVGFVDAWELAKFAILELEDRDPDHDPKHPKPPSLIFKKYFLPNDHDAVLAVFKSIVTPNYRGNDRLKEVYFSNIDPAGECDIPSPDGEVKAGSVGMYTTPNTLHEEERPSFIHVCPDIWTLGYPKSIHDIKCEDTCEDLKHNKCWPSARMATVAEVILHELVHRTSYTKERPQGLLFPIIDQVMKDPKGGKDEHGNPKQVQVYGTYYTQQLLHIEKNKARYNADSYAMFARDAYWSYLCHSKKINYGSPPHWETNIPNKLKPKPPAMQVQLAGDL</sequence>
<dbReference type="GO" id="GO:0008237">
    <property type="term" value="F:metallopeptidase activity"/>
    <property type="evidence" value="ECO:0007669"/>
    <property type="project" value="InterPro"/>
</dbReference>
<dbReference type="EMBL" id="JAULSU010000007">
    <property type="protein sequence ID" value="KAK0611968.1"/>
    <property type="molecule type" value="Genomic_DNA"/>
</dbReference>